<protein>
    <submittedName>
        <fullName evidence="6">Major facilitator transporter</fullName>
    </submittedName>
</protein>
<keyword evidence="4" id="KW-1133">Transmembrane helix</keyword>
<evidence type="ECO:0000313" key="6">
    <source>
        <dbReference type="EMBL" id="ANS67315.1"/>
    </source>
</evidence>
<dbReference type="PROSITE" id="PS50850">
    <property type="entry name" value="MFS"/>
    <property type="match status" value="1"/>
</dbReference>
<accession>A0A1B1MFA8</accession>
<evidence type="ECO:0000256" key="4">
    <source>
        <dbReference type="ARBA" id="ARBA00022989"/>
    </source>
</evidence>
<dbReference type="STRING" id="1915.SLINC_5091"/>
<dbReference type="Pfam" id="PF07690">
    <property type="entry name" value="MFS_1"/>
    <property type="match status" value="1"/>
</dbReference>
<dbReference type="SUPFAM" id="SSF103473">
    <property type="entry name" value="MFS general substrate transporter"/>
    <property type="match status" value="1"/>
</dbReference>
<dbReference type="KEGG" id="sls:SLINC_5091"/>
<evidence type="ECO:0000256" key="2">
    <source>
        <dbReference type="ARBA" id="ARBA00022475"/>
    </source>
</evidence>
<comment type="subcellular location">
    <subcellularLocation>
        <location evidence="1">Cell membrane</location>
        <topology evidence="1">Multi-pass membrane protein</topology>
    </subcellularLocation>
</comment>
<evidence type="ECO:0000256" key="3">
    <source>
        <dbReference type="ARBA" id="ARBA00022692"/>
    </source>
</evidence>
<evidence type="ECO:0000256" key="1">
    <source>
        <dbReference type="ARBA" id="ARBA00004651"/>
    </source>
</evidence>
<organism evidence="6 7">
    <name type="scientific">Streptomyces lincolnensis</name>
    <dbReference type="NCBI Taxonomy" id="1915"/>
    <lineage>
        <taxon>Bacteria</taxon>
        <taxon>Bacillati</taxon>
        <taxon>Actinomycetota</taxon>
        <taxon>Actinomycetes</taxon>
        <taxon>Kitasatosporales</taxon>
        <taxon>Streptomycetaceae</taxon>
        <taxon>Streptomyces</taxon>
    </lineage>
</organism>
<dbReference type="InterPro" id="IPR011701">
    <property type="entry name" value="MFS"/>
</dbReference>
<keyword evidence="7" id="KW-1185">Reference proteome</keyword>
<dbReference type="PANTHER" id="PTHR43124:SF3">
    <property type="entry name" value="CHLORAMPHENICOL EFFLUX PUMP RV0191"/>
    <property type="match status" value="1"/>
</dbReference>
<dbReference type="InterPro" id="IPR050189">
    <property type="entry name" value="MFS_Efflux_Transporters"/>
</dbReference>
<dbReference type="InterPro" id="IPR020846">
    <property type="entry name" value="MFS_dom"/>
</dbReference>
<dbReference type="PANTHER" id="PTHR43124">
    <property type="entry name" value="PURINE EFFLUX PUMP PBUE"/>
    <property type="match status" value="1"/>
</dbReference>
<name>A0A1B1MFA8_STRLN</name>
<keyword evidence="5" id="KW-0472">Membrane</keyword>
<dbReference type="AlphaFoldDB" id="A0A1B1MFA8"/>
<dbReference type="CDD" id="cd17324">
    <property type="entry name" value="MFS_NepI_like"/>
    <property type="match status" value="1"/>
</dbReference>
<sequence>MTTSPNPPTERGTTWALTLLTLCSFTLGTGEIMIAGLLPDIAADAGVSLSTAGLLVSSFALTVVIGGPVLALTTGRARRRRLLVGLMIVYVLGNVVSAVAPSFWPLAGGRIIAALAHSALMPLFFGIAADIVPPHKRGMAVARVSLGFSLAMIAGLPIGTALGQWLDWRATFWAVAVLTLAITVPVAALAPDTAGISADEDQGRLKELKVLGDRRVQLVTGITALCAAASFTAYTYVTPLLTDAVGFGESAVTVLLLLFGIGGTVGNLIGGRLTDRSVLGAVSASVAALMVSLLLLGATTGLKYVAVGFLFLFGAAYYAVMPAVNTRLLNVASQQARTLALTVQSSAFNLGTALGGWLGGRVIAGGAGLRWLPVVGGAVALVALVFALGEAAGERRRTAAAEAVEEPAARPAPAQQVSEGAV</sequence>
<dbReference type="PATRIC" id="fig|1915.4.peg.5644"/>
<keyword evidence="2" id="KW-1003">Cell membrane</keyword>
<dbReference type="EMBL" id="CP016438">
    <property type="protein sequence ID" value="ANS67315.1"/>
    <property type="molecule type" value="Genomic_DNA"/>
</dbReference>
<dbReference type="RefSeq" id="WP_067437985.1">
    <property type="nucleotide sequence ID" value="NZ_CP016438.1"/>
</dbReference>
<reference evidence="6 7" key="1">
    <citation type="submission" date="2016-07" db="EMBL/GenBank/DDBJ databases">
        <title>Enhancement of antibiotic productionsby engineered nitrateutilization in actinobacteria.</title>
        <authorList>
            <person name="Meng S.C."/>
        </authorList>
    </citation>
    <scope>NUCLEOTIDE SEQUENCE [LARGE SCALE GENOMIC DNA]</scope>
    <source>
        <strain evidence="6 7">NRRL 2936</strain>
    </source>
</reference>
<evidence type="ECO:0000313" key="7">
    <source>
        <dbReference type="Proteomes" id="UP000092598"/>
    </source>
</evidence>
<dbReference type="InterPro" id="IPR036259">
    <property type="entry name" value="MFS_trans_sf"/>
</dbReference>
<evidence type="ECO:0000256" key="5">
    <source>
        <dbReference type="ARBA" id="ARBA00023136"/>
    </source>
</evidence>
<dbReference type="GO" id="GO:0005886">
    <property type="term" value="C:plasma membrane"/>
    <property type="evidence" value="ECO:0007669"/>
    <property type="project" value="UniProtKB-SubCell"/>
</dbReference>
<proteinExistence type="predicted"/>
<keyword evidence="3" id="KW-0812">Transmembrane</keyword>
<dbReference type="Proteomes" id="UP000092598">
    <property type="component" value="Chromosome"/>
</dbReference>
<dbReference type="Gene3D" id="1.20.1250.20">
    <property type="entry name" value="MFS general substrate transporter like domains"/>
    <property type="match status" value="1"/>
</dbReference>
<dbReference type="GO" id="GO:0022857">
    <property type="term" value="F:transmembrane transporter activity"/>
    <property type="evidence" value="ECO:0007669"/>
    <property type="project" value="InterPro"/>
</dbReference>
<gene>
    <name evidence="6" type="ORF">SLINC_5091</name>
</gene>
<dbReference type="OrthoDB" id="9814237at2"/>